<dbReference type="AlphaFoldDB" id="A0A1F6U4K6"/>
<dbReference type="UniPathway" id="UPA00078"/>
<dbReference type="PRINTS" id="PR00111">
    <property type="entry name" value="ABHYDROLASE"/>
</dbReference>
<dbReference type="STRING" id="1817768.A3A87_09125"/>
<evidence type="ECO:0000256" key="1">
    <source>
        <dbReference type="ARBA" id="ARBA00022487"/>
    </source>
</evidence>
<comment type="subunit">
    <text evidence="5">Monomer.</text>
</comment>
<feature type="active site" description="Nucleophile" evidence="5">
    <location>
        <position position="80"/>
    </location>
</feature>
<protein>
    <recommendedName>
        <fullName evidence="5">Pimeloyl-[acyl-carrier protein] methyl ester esterase</fullName>
        <ecNumber evidence="5">3.1.1.85</ecNumber>
    </recommendedName>
    <alternativeName>
        <fullName evidence="5">Biotin synthesis protein BioH</fullName>
    </alternativeName>
    <alternativeName>
        <fullName evidence="5">Carboxylesterase BioH</fullName>
    </alternativeName>
</protein>
<evidence type="ECO:0000256" key="5">
    <source>
        <dbReference type="HAMAP-Rule" id="MF_01260"/>
    </source>
</evidence>
<dbReference type="PANTHER" id="PTHR43798">
    <property type="entry name" value="MONOACYLGLYCEROL LIPASE"/>
    <property type="match status" value="1"/>
</dbReference>
<keyword evidence="2 5" id="KW-0963">Cytoplasm</keyword>
<feature type="binding site" evidence="5">
    <location>
        <begin position="142"/>
        <end position="146"/>
    </location>
    <ligand>
        <name>substrate</name>
    </ligand>
</feature>
<dbReference type="EC" id="3.1.1.85" evidence="5"/>
<feature type="binding site" evidence="5">
    <location>
        <position position="233"/>
    </location>
    <ligand>
        <name>substrate</name>
    </ligand>
</feature>
<dbReference type="Pfam" id="PF00561">
    <property type="entry name" value="Abhydrolase_1"/>
    <property type="match status" value="1"/>
</dbReference>
<evidence type="ECO:0000313" key="8">
    <source>
        <dbReference type="Proteomes" id="UP000179037"/>
    </source>
</evidence>
<evidence type="ECO:0000256" key="2">
    <source>
        <dbReference type="ARBA" id="ARBA00022490"/>
    </source>
</evidence>
<comment type="similarity">
    <text evidence="5">Belongs to the AB hydrolase superfamily. Carboxylesterase BioH family.</text>
</comment>
<keyword evidence="3 5" id="KW-0093">Biotin biosynthesis</keyword>
<proteinExistence type="inferred from homology"/>
<dbReference type="NCBIfam" id="TIGR01738">
    <property type="entry name" value="bioH"/>
    <property type="match status" value="1"/>
</dbReference>
<reference evidence="7 8" key="1">
    <citation type="journal article" date="2016" name="Nat. Commun.">
        <title>Thousands of microbial genomes shed light on interconnected biogeochemical processes in an aquifer system.</title>
        <authorList>
            <person name="Anantharaman K."/>
            <person name="Brown C.T."/>
            <person name="Hug L.A."/>
            <person name="Sharon I."/>
            <person name="Castelle C.J."/>
            <person name="Probst A.J."/>
            <person name="Thomas B.C."/>
            <person name="Singh A."/>
            <person name="Wilkins M.J."/>
            <person name="Karaoz U."/>
            <person name="Brodie E.L."/>
            <person name="Williams K.H."/>
            <person name="Hubbard S.S."/>
            <person name="Banfield J.F."/>
        </authorList>
    </citation>
    <scope>NUCLEOTIDE SEQUENCE [LARGE SCALE GENOMIC DNA]</scope>
</reference>
<dbReference type="GO" id="GO:0009102">
    <property type="term" value="P:biotin biosynthetic process"/>
    <property type="evidence" value="ECO:0007669"/>
    <property type="project" value="UniProtKB-UniRule"/>
</dbReference>
<evidence type="ECO:0000259" key="6">
    <source>
        <dbReference type="Pfam" id="PF00561"/>
    </source>
</evidence>
<feature type="domain" description="AB hydrolase-1" evidence="6">
    <location>
        <begin position="12"/>
        <end position="240"/>
    </location>
</feature>
<feature type="active site" evidence="5">
    <location>
        <position position="233"/>
    </location>
</feature>
<feature type="binding site" evidence="5">
    <location>
        <begin position="80"/>
        <end position="81"/>
    </location>
    <ligand>
        <name>substrate</name>
    </ligand>
</feature>
<feature type="active site" evidence="5">
    <location>
        <position position="205"/>
    </location>
</feature>
<dbReference type="InterPro" id="IPR010076">
    <property type="entry name" value="BioH"/>
</dbReference>
<gene>
    <name evidence="5" type="primary">bioH</name>
    <name evidence="7" type="ORF">A3A87_09125</name>
</gene>
<keyword evidence="4 5" id="KW-0378">Hydrolase</keyword>
<comment type="caution">
    <text evidence="7">The sequence shown here is derived from an EMBL/GenBank/DDBJ whole genome shotgun (WGS) entry which is preliminary data.</text>
</comment>
<dbReference type="PANTHER" id="PTHR43798:SF31">
    <property type="entry name" value="AB HYDROLASE SUPERFAMILY PROTEIN YCLE"/>
    <property type="match status" value="1"/>
</dbReference>
<comment type="catalytic activity">
    <reaction evidence="5">
        <text>6-carboxyhexanoyl-[ACP] methyl ester + H2O = 6-carboxyhexanoyl-[ACP] + methanol + H(+)</text>
        <dbReference type="Rhea" id="RHEA:42700"/>
        <dbReference type="Rhea" id="RHEA-COMP:9955"/>
        <dbReference type="Rhea" id="RHEA-COMP:10186"/>
        <dbReference type="ChEBI" id="CHEBI:15377"/>
        <dbReference type="ChEBI" id="CHEBI:15378"/>
        <dbReference type="ChEBI" id="CHEBI:17790"/>
        <dbReference type="ChEBI" id="CHEBI:78846"/>
        <dbReference type="ChEBI" id="CHEBI:82735"/>
        <dbReference type="EC" id="3.1.1.85"/>
    </reaction>
</comment>
<evidence type="ECO:0000256" key="4">
    <source>
        <dbReference type="ARBA" id="ARBA00022801"/>
    </source>
</evidence>
<comment type="pathway">
    <text evidence="5">Cofactor biosynthesis; biotin biosynthesis.</text>
</comment>
<dbReference type="HAMAP" id="MF_01260">
    <property type="entry name" value="Carboxylester"/>
    <property type="match status" value="1"/>
</dbReference>
<dbReference type="InterPro" id="IPR050266">
    <property type="entry name" value="AB_hydrolase_sf"/>
</dbReference>
<dbReference type="GO" id="GO:0016020">
    <property type="term" value="C:membrane"/>
    <property type="evidence" value="ECO:0007669"/>
    <property type="project" value="TreeGrafter"/>
</dbReference>
<dbReference type="SUPFAM" id="SSF53474">
    <property type="entry name" value="alpha/beta-Hydrolases"/>
    <property type="match status" value="1"/>
</dbReference>
<organism evidence="7 8">
    <name type="scientific">Candidatus Muproteobacteria bacterium RIFCSPLOWO2_01_FULL_60_18</name>
    <dbReference type="NCBI Taxonomy" id="1817768"/>
    <lineage>
        <taxon>Bacteria</taxon>
        <taxon>Pseudomonadati</taxon>
        <taxon>Pseudomonadota</taxon>
        <taxon>Candidatus Muproteobacteria</taxon>
    </lineage>
</organism>
<feature type="binding site" evidence="5">
    <location>
        <position position="18"/>
    </location>
    <ligand>
        <name>substrate</name>
    </ligand>
</feature>
<comment type="function">
    <text evidence="5">The physiological role of BioH is to remove the methyl group introduced by BioC when the pimeloyl moiety is complete. It allows to synthesize pimeloyl-ACP via the fatty acid synthetic pathway through the hydrolysis of the ester bonds of pimeloyl-ACP esters.</text>
</comment>
<name>A0A1F6U4K6_9PROT</name>
<dbReference type="GO" id="GO:0005737">
    <property type="term" value="C:cytoplasm"/>
    <property type="evidence" value="ECO:0007669"/>
    <property type="project" value="UniProtKB-SubCell"/>
</dbReference>
<dbReference type="EMBL" id="MFTC01000020">
    <property type="protein sequence ID" value="OGI52301.1"/>
    <property type="molecule type" value="Genomic_DNA"/>
</dbReference>
<dbReference type="Proteomes" id="UP000179037">
    <property type="component" value="Unassembled WGS sequence"/>
</dbReference>
<sequence>MYYEQSGYGPDVVLVHGWGSHGGVWADIARELSMDFRVTVPDLPGHGRSRDYLPPAYTPEALAEETGRGLSGPAVWVGWSMGGLVALAAAQRRPQAVTRLVLVGATPKYVQSTDWPHALSPMVLEQFARNLEQDYVGTLERFLTLQMAAGEDRAVLRRLRDEMFRYGEPPTAALQAGLRLLKEEDRRAMLSQVATPALVIHGGRDRLAPVGAARFLAEHLPRARLEIVAGAGHAPFLSHPALFLEKLKGFIHG</sequence>
<dbReference type="InterPro" id="IPR000073">
    <property type="entry name" value="AB_hydrolase_1"/>
</dbReference>
<dbReference type="GO" id="GO:0090499">
    <property type="term" value="F:pimelyl-[acyl-carrier protein] methyl ester esterase activity"/>
    <property type="evidence" value="ECO:0007669"/>
    <property type="project" value="UniProtKB-EC"/>
</dbReference>
<keyword evidence="1 5" id="KW-0719">Serine esterase</keyword>
<evidence type="ECO:0000256" key="3">
    <source>
        <dbReference type="ARBA" id="ARBA00022756"/>
    </source>
</evidence>
<evidence type="ECO:0000313" key="7">
    <source>
        <dbReference type="EMBL" id="OGI52301.1"/>
    </source>
</evidence>
<dbReference type="Gene3D" id="3.40.50.1820">
    <property type="entry name" value="alpha/beta hydrolase"/>
    <property type="match status" value="1"/>
</dbReference>
<comment type="subcellular location">
    <subcellularLocation>
        <location evidence="5">Cytoplasm</location>
    </subcellularLocation>
</comment>
<accession>A0A1F6U4K6</accession>
<dbReference type="InterPro" id="IPR029058">
    <property type="entry name" value="AB_hydrolase_fold"/>
</dbReference>